<dbReference type="OMA" id="KWIISWI"/>
<dbReference type="InterPro" id="IPR030182">
    <property type="entry name" value="PUP_plant"/>
</dbReference>
<feature type="transmembrane region" description="Helical" evidence="7">
    <location>
        <begin position="331"/>
        <end position="350"/>
    </location>
</feature>
<dbReference type="PANTHER" id="PTHR31376:SF10">
    <property type="entry name" value="PURINE PERMEASE 5-RELATED"/>
    <property type="match status" value="1"/>
</dbReference>
<protein>
    <recommendedName>
        <fullName evidence="7">Probable purine permease</fullName>
    </recommendedName>
</protein>
<dbReference type="Pfam" id="PF16913">
    <property type="entry name" value="PUNUT"/>
    <property type="match status" value="1"/>
</dbReference>
<keyword evidence="3 7" id="KW-0813">Transport</keyword>
<dbReference type="STRING" id="3659.A0A0A0LH22"/>
<dbReference type="KEGG" id="csv:101220130"/>
<feature type="transmembrane region" description="Helical" evidence="7">
    <location>
        <begin position="41"/>
        <end position="62"/>
    </location>
</feature>
<dbReference type="InterPro" id="IPR037185">
    <property type="entry name" value="EmrE-like"/>
</dbReference>
<keyword evidence="4 7" id="KW-0812">Transmembrane</keyword>
<dbReference type="GO" id="GO:0015211">
    <property type="term" value="F:purine nucleoside transmembrane transporter activity"/>
    <property type="evidence" value="ECO:0007669"/>
    <property type="project" value="UniProtKB-UniRule"/>
</dbReference>
<reference evidence="8 9" key="2">
    <citation type="journal article" date="2009" name="PLoS ONE">
        <title>An integrated genetic and cytogenetic map of the cucumber genome.</title>
        <authorList>
            <person name="Ren Y."/>
            <person name="Zhang Z."/>
            <person name="Liu J."/>
            <person name="Staub J.E."/>
            <person name="Han Y."/>
            <person name="Cheng Z."/>
            <person name="Li X."/>
            <person name="Lu J."/>
            <person name="Miao H."/>
            <person name="Kang H."/>
            <person name="Xie B."/>
            <person name="Gu X."/>
            <person name="Wang X."/>
            <person name="Du Y."/>
            <person name="Jin W."/>
            <person name="Huang S."/>
        </authorList>
    </citation>
    <scope>NUCLEOTIDE SEQUENCE [LARGE SCALE GENOMIC DNA]</scope>
    <source>
        <strain evidence="9">cv. 9930</strain>
    </source>
</reference>
<dbReference type="eggNOG" id="ENOG502QT64">
    <property type="taxonomic scope" value="Eukaryota"/>
</dbReference>
<feature type="transmembrane region" description="Helical" evidence="7">
    <location>
        <begin position="202"/>
        <end position="226"/>
    </location>
</feature>
<dbReference type="OrthoDB" id="1912676at2759"/>
<comment type="subcellular location">
    <subcellularLocation>
        <location evidence="1 7">Membrane</location>
        <topology evidence="1 7">Multi-pass membrane protein</topology>
    </subcellularLocation>
</comment>
<evidence type="ECO:0000256" key="5">
    <source>
        <dbReference type="ARBA" id="ARBA00022989"/>
    </source>
</evidence>
<feature type="transmembrane region" description="Helical" evidence="7">
    <location>
        <begin position="165"/>
        <end position="182"/>
    </location>
</feature>
<gene>
    <name evidence="8" type="ORF">Csa_2G035430</name>
</gene>
<keyword evidence="6 7" id="KW-0472">Membrane</keyword>
<keyword evidence="9" id="KW-1185">Reference proteome</keyword>
<organism evidence="8 9">
    <name type="scientific">Cucumis sativus</name>
    <name type="common">Cucumber</name>
    <dbReference type="NCBI Taxonomy" id="3659"/>
    <lineage>
        <taxon>Eukaryota</taxon>
        <taxon>Viridiplantae</taxon>
        <taxon>Streptophyta</taxon>
        <taxon>Embryophyta</taxon>
        <taxon>Tracheophyta</taxon>
        <taxon>Spermatophyta</taxon>
        <taxon>Magnoliopsida</taxon>
        <taxon>eudicotyledons</taxon>
        <taxon>Gunneridae</taxon>
        <taxon>Pentapetalae</taxon>
        <taxon>rosids</taxon>
        <taxon>fabids</taxon>
        <taxon>Cucurbitales</taxon>
        <taxon>Cucurbitaceae</taxon>
        <taxon>Benincaseae</taxon>
        <taxon>Cucumis</taxon>
    </lineage>
</organism>
<dbReference type="PANTHER" id="PTHR31376">
    <property type="entry name" value="OS09G0467300 PROTEIN-RELATED"/>
    <property type="match status" value="1"/>
</dbReference>
<dbReference type="GO" id="GO:0005345">
    <property type="term" value="F:purine nucleobase transmembrane transporter activity"/>
    <property type="evidence" value="ECO:0007669"/>
    <property type="project" value="UniProtKB-UniRule"/>
</dbReference>
<reference evidence="8 9" key="1">
    <citation type="journal article" date="2009" name="Nat. Genet.">
        <title>The genome of the cucumber, Cucumis sativus L.</title>
        <authorList>
            <person name="Huang S."/>
            <person name="Li R."/>
            <person name="Zhang Z."/>
            <person name="Li L."/>
            <person name="Gu X."/>
            <person name="Fan W."/>
            <person name="Lucas W.J."/>
            <person name="Wang X."/>
            <person name="Xie B."/>
            <person name="Ni P."/>
            <person name="Ren Y."/>
            <person name="Zhu H."/>
            <person name="Li J."/>
            <person name="Lin K."/>
            <person name="Jin W."/>
            <person name="Fei Z."/>
            <person name="Li G."/>
            <person name="Staub J."/>
            <person name="Kilian A."/>
            <person name="van der Vossen E.A."/>
            <person name="Wu Y."/>
            <person name="Guo J."/>
            <person name="He J."/>
            <person name="Jia Z."/>
            <person name="Ren Y."/>
            <person name="Tian G."/>
            <person name="Lu Y."/>
            <person name="Ruan J."/>
            <person name="Qian W."/>
            <person name="Wang M."/>
            <person name="Huang Q."/>
            <person name="Li B."/>
            <person name="Xuan Z."/>
            <person name="Cao J."/>
            <person name="Asan"/>
            <person name="Wu Z."/>
            <person name="Zhang J."/>
            <person name="Cai Q."/>
            <person name="Bai Y."/>
            <person name="Zhao B."/>
            <person name="Han Y."/>
            <person name="Li Y."/>
            <person name="Li X."/>
            <person name="Wang S."/>
            <person name="Shi Q."/>
            <person name="Liu S."/>
            <person name="Cho W.K."/>
            <person name="Kim J.Y."/>
            <person name="Xu Y."/>
            <person name="Heller-Uszynska K."/>
            <person name="Miao H."/>
            <person name="Cheng Z."/>
            <person name="Zhang S."/>
            <person name="Wu J."/>
            <person name="Yang Y."/>
            <person name="Kang H."/>
            <person name="Li M."/>
            <person name="Liang H."/>
            <person name="Ren X."/>
            <person name="Shi Z."/>
            <person name="Wen M."/>
            <person name="Jian M."/>
            <person name="Yang H."/>
            <person name="Zhang G."/>
            <person name="Yang Z."/>
            <person name="Chen R."/>
            <person name="Liu S."/>
            <person name="Li J."/>
            <person name="Ma L."/>
            <person name="Liu H."/>
            <person name="Zhou Y."/>
            <person name="Zhao J."/>
            <person name="Fang X."/>
            <person name="Li G."/>
            <person name="Fang L."/>
            <person name="Li Y."/>
            <person name="Liu D."/>
            <person name="Zheng H."/>
            <person name="Zhang Y."/>
            <person name="Qin N."/>
            <person name="Li Z."/>
            <person name="Yang G."/>
            <person name="Yang S."/>
            <person name="Bolund L."/>
            <person name="Kristiansen K."/>
            <person name="Zheng H."/>
            <person name="Li S."/>
            <person name="Zhang X."/>
            <person name="Yang H."/>
            <person name="Wang J."/>
            <person name="Sun R."/>
            <person name="Zhang B."/>
            <person name="Jiang S."/>
            <person name="Wang J."/>
            <person name="Du Y."/>
            <person name="Li S."/>
        </authorList>
    </citation>
    <scope>NUCLEOTIDE SEQUENCE [LARGE SCALE GENOMIC DNA]</scope>
    <source>
        <strain evidence="9">cv. 9930</strain>
    </source>
</reference>
<evidence type="ECO:0000256" key="6">
    <source>
        <dbReference type="ARBA" id="ARBA00023136"/>
    </source>
</evidence>
<dbReference type="SUPFAM" id="SSF103481">
    <property type="entry name" value="Multidrug resistance efflux transporter EmrE"/>
    <property type="match status" value="1"/>
</dbReference>
<feature type="transmembrane region" description="Helical" evidence="7">
    <location>
        <begin position="238"/>
        <end position="255"/>
    </location>
</feature>
<evidence type="ECO:0000313" key="9">
    <source>
        <dbReference type="Proteomes" id="UP000029981"/>
    </source>
</evidence>
<sequence>MSHDDSYILMDEMDPTPEESKNSSIKQTALQEFRTKQISHWILLVVSSISMLLGFPASSLLSRVYYNNGGKSKWIISWASSIGWLIPALILLPIYFFFHIKPTPLNWKLIVSYILLGFLNAIDSLMYAYAYSYLPASTASLLASSSLVFSVLFGYLLVNNKLNASILNAIVVITAAVVMIGLDSNSDRYGDITDREYIFGFMWDILGSILHGLIFAVSELVFIKLLDRKSFHVVLEQQVMVSLFTFLFSTLGVLMNDDFREMKSEAASFVGGMSSYLVVIAWSAVSCQLGVLGGTAVVFLSNTILAGVLNAVRVPITSIGAVMFLKDPMSGFKILSLFTTFWGFTSYIYGSSSISN</sequence>
<dbReference type="GO" id="GO:0016020">
    <property type="term" value="C:membrane"/>
    <property type="evidence" value="ECO:0007669"/>
    <property type="project" value="UniProtKB-SubCell"/>
</dbReference>
<feature type="transmembrane region" description="Helical" evidence="7">
    <location>
        <begin position="74"/>
        <end position="98"/>
    </location>
</feature>
<evidence type="ECO:0000256" key="1">
    <source>
        <dbReference type="ARBA" id="ARBA00004141"/>
    </source>
</evidence>
<keyword evidence="5 7" id="KW-1133">Transmembrane helix</keyword>
<reference evidence="8 9" key="4">
    <citation type="journal article" date="2011" name="BMC Genomics">
        <title>RNA-Seq improves annotation of protein-coding genes in the cucumber genome.</title>
        <authorList>
            <person name="Li Z."/>
            <person name="Zhang Z."/>
            <person name="Yan P."/>
            <person name="Huang S."/>
            <person name="Fei Z."/>
            <person name="Lin K."/>
        </authorList>
    </citation>
    <scope>NUCLEOTIDE SEQUENCE [LARGE SCALE GENOMIC DNA]</scope>
    <source>
        <strain evidence="9">cv. 9930</strain>
    </source>
</reference>
<accession>A0A0A0LH22</accession>
<reference evidence="8 9" key="3">
    <citation type="journal article" date="2010" name="BMC Genomics">
        <title>Transcriptome sequencing and comparative analysis of cucumber flowers with different sex types.</title>
        <authorList>
            <person name="Guo S."/>
            <person name="Zheng Y."/>
            <person name="Joung J.G."/>
            <person name="Liu S."/>
            <person name="Zhang Z."/>
            <person name="Crasta O.R."/>
            <person name="Sobral B.W."/>
            <person name="Xu Y."/>
            <person name="Huang S."/>
            <person name="Fei Z."/>
        </authorList>
    </citation>
    <scope>NUCLEOTIDE SEQUENCE [LARGE SCALE GENOMIC DNA]</scope>
    <source>
        <strain evidence="9">cv. 9930</strain>
    </source>
</reference>
<evidence type="ECO:0000256" key="2">
    <source>
        <dbReference type="ARBA" id="ARBA00006213"/>
    </source>
</evidence>
<dbReference type="EMBL" id="CM002923">
    <property type="protein sequence ID" value="KGN61043.1"/>
    <property type="molecule type" value="Genomic_DNA"/>
</dbReference>
<dbReference type="AlphaFoldDB" id="A0A0A0LH22"/>
<dbReference type="Proteomes" id="UP000029981">
    <property type="component" value="Chromosome 2"/>
</dbReference>
<evidence type="ECO:0000256" key="3">
    <source>
        <dbReference type="ARBA" id="ARBA00022448"/>
    </source>
</evidence>
<evidence type="ECO:0000256" key="4">
    <source>
        <dbReference type="ARBA" id="ARBA00022692"/>
    </source>
</evidence>
<comment type="similarity">
    <text evidence="2 7">Belongs to the purine permeases (TC 2.A.7.14) family.</text>
</comment>
<dbReference type="Gramene" id="KGN61043">
    <property type="protein sequence ID" value="KGN61043"/>
    <property type="gene ID" value="Csa_2G035430"/>
</dbReference>
<dbReference type="GO" id="GO:0022857">
    <property type="term" value="F:transmembrane transporter activity"/>
    <property type="evidence" value="ECO:0000318"/>
    <property type="project" value="GO_Central"/>
</dbReference>
<feature type="transmembrane region" description="Helical" evidence="7">
    <location>
        <begin position="110"/>
        <end position="130"/>
    </location>
</feature>
<name>A0A0A0LH22_CUCSA</name>
<comment type="caution">
    <text evidence="7">Lacks conserved residue(s) required for the propagation of feature annotation.</text>
</comment>
<feature type="transmembrane region" description="Helical" evidence="7">
    <location>
        <begin position="136"/>
        <end position="158"/>
    </location>
</feature>
<evidence type="ECO:0000313" key="8">
    <source>
        <dbReference type="EMBL" id="KGN61043.1"/>
    </source>
</evidence>
<evidence type="ECO:0000256" key="7">
    <source>
        <dbReference type="RuleBase" id="RU368015"/>
    </source>
</evidence>
<proteinExistence type="inferred from homology"/>